<dbReference type="Proteomes" id="UP000054995">
    <property type="component" value="Unassembled WGS sequence"/>
</dbReference>
<evidence type="ECO:0000313" key="1">
    <source>
        <dbReference type="EMBL" id="KRY83222.1"/>
    </source>
</evidence>
<reference evidence="1 2" key="1">
    <citation type="submission" date="2015-01" db="EMBL/GenBank/DDBJ databases">
        <title>Evolution of Trichinella species and genotypes.</title>
        <authorList>
            <person name="Korhonen P.K."/>
            <person name="Edoardo P."/>
            <person name="Giuseppe L.R."/>
            <person name="Gasser R.B."/>
        </authorList>
    </citation>
    <scope>NUCLEOTIDE SEQUENCE [LARGE SCALE GENOMIC DNA]</scope>
    <source>
        <strain evidence="1">ISS470</strain>
    </source>
</reference>
<name>A0A0V1FAS5_TRIPS</name>
<protein>
    <submittedName>
        <fullName evidence="1">Uncharacterized protein</fullName>
    </submittedName>
</protein>
<accession>A0A0V1FAS5</accession>
<dbReference type="AlphaFoldDB" id="A0A0V1FAS5"/>
<evidence type="ECO:0000313" key="2">
    <source>
        <dbReference type="Proteomes" id="UP000054995"/>
    </source>
</evidence>
<dbReference type="EMBL" id="JYDT01000147">
    <property type="protein sequence ID" value="KRY83222.1"/>
    <property type="molecule type" value="Genomic_DNA"/>
</dbReference>
<comment type="caution">
    <text evidence="1">The sequence shown here is derived from an EMBL/GenBank/DDBJ whole genome shotgun (WGS) entry which is preliminary data.</text>
</comment>
<proteinExistence type="predicted"/>
<organism evidence="1 2">
    <name type="scientific">Trichinella pseudospiralis</name>
    <name type="common">Parasitic roundworm</name>
    <dbReference type="NCBI Taxonomy" id="6337"/>
    <lineage>
        <taxon>Eukaryota</taxon>
        <taxon>Metazoa</taxon>
        <taxon>Ecdysozoa</taxon>
        <taxon>Nematoda</taxon>
        <taxon>Enoplea</taxon>
        <taxon>Dorylaimia</taxon>
        <taxon>Trichinellida</taxon>
        <taxon>Trichinellidae</taxon>
        <taxon>Trichinella</taxon>
    </lineage>
</organism>
<sequence>MSKCICRIFYYRCSWLVVCSRMIDAVVVIYNKFDELHMPSWYGLFLFSDRGDEWAGLEVKLFPIALLAVIN</sequence>
<gene>
    <name evidence="1" type="ORF">T4D_11495</name>
</gene>
<keyword evidence="2" id="KW-1185">Reference proteome</keyword>